<evidence type="ECO:0000313" key="2">
    <source>
        <dbReference type="EMBL" id="CAF1265707.1"/>
    </source>
</evidence>
<dbReference type="Proteomes" id="UP000663868">
    <property type="component" value="Unassembled WGS sequence"/>
</dbReference>
<dbReference type="AlphaFoldDB" id="A0A818K4R6"/>
<dbReference type="Proteomes" id="UP000663845">
    <property type="component" value="Unassembled WGS sequence"/>
</dbReference>
<name>A0A818K4R6_9BILA</name>
<dbReference type="EMBL" id="CAJOAZ010000072">
    <property type="protein sequence ID" value="CAF3517821.1"/>
    <property type="molecule type" value="Genomic_DNA"/>
</dbReference>
<evidence type="ECO:0000313" key="5">
    <source>
        <dbReference type="EMBL" id="CAF3545730.1"/>
    </source>
</evidence>
<comment type="caution">
    <text evidence="5">The sequence shown here is derived from an EMBL/GenBank/DDBJ whole genome shotgun (WGS) entry which is preliminary data.</text>
</comment>
<reference evidence="5" key="1">
    <citation type="submission" date="2021-02" db="EMBL/GenBank/DDBJ databases">
        <authorList>
            <person name="Nowell W R."/>
        </authorList>
    </citation>
    <scope>NUCLEOTIDE SEQUENCE</scope>
</reference>
<evidence type="ECO:0000313" key="3">
    <source>
        <dbReference type="EMBL" id="CAF1296047.1"/>
    </source>
</evidence>
<organism evidence="5 7">
    <name type="scientific">Adineta steineri</name>
    <dbReference type="NCBI Taxonomy" id="433720"/>
    <lineage>
        <taxon>Eukaryota</taxon>
        <taxon>Metazoa</taxon>
        <taxon>Spiralia</taxon>
        <taxon>Gnathifera</taxon>
        <taxon>Rotifera</taxon>
        <taxon>Eurotatoria</taxon>
        <taxon>Bdelloidea</taxon>
        <taxon>Adinetida</taxon>
        <taxon>Adinetidae</taxon>
        <taxon>Adineta</taxon>
    </lineage>
</organism>
<evidence type="ECO:0000313" key="1">
    <source>
        <dbReference type="EMBL" id="CAF1257116.1"/>
    </source>
</evidence>
<dbReference type="Proteomes" id="UP000663860">
    <property type="component" value="Unassembled WGS sequence"/>
</dbReference>
<proteinExistence type="predicted"/>
<dbReference type="EMBL" id="CAJNON010000444">
    <property type="protein sequence ID" value="CAF1265707.1"/>
    <property type="molecule type" value="Genomic_DNA"/>
</dbReference>
<sequence>MTTTIENLHNNKRKFISDNEIETSCNPKKIKSEQTSTSIVDVNDSDEMMICESFTSKENDTDKTDDITNKSQSMIIPKHCDGICNADGSPTSLIIRCYCDPYRLNSLIPYNSDIY</sequence>
<evidence type="ECO:0000313" key="6">
    <source>
        <dbReference type="EMBL" id="CAF3583532.1"/>
    </source>
</evidence>
<dbReference type="Proteomes" id="UP000663891">
    <property type="component" value="Unassembled WGS sequence"/>
</dbReference>
<dbReference type="Proteomes" id="UP000663881">
    <property type="component" value="Unassembled WGS sequence"/>
</dbReference>
<dbReference type="EMBL" id="CAJOBB010000071">
    <property type="protein sequence ID" value="CAF3545730.1"/>
    <property type="molecule type" value="Genomic_DNA"/>
</dbReference>
<dbReference type="EMBL" id="CAJNOE010000527">
    <property type="protein sequence ID" value="CAF1257116.1"/>
    <property type="molecule type" value="Genomic_DNA"/>
</dbReference>
<accession>A0A818K4R6</accession>
<dbReference type="EMBL" id="CAJNOG010000559">
    <property type="protein sequence ID" value="CAF1296047.1"/>
    <property type="molecule type" value="Genomic_DNA"/>
</dbReference>
<gene>
    <name evidence="1" type="ORF">IZO911_LOCUS31676</name>
    <name evidence="3" type="ORF">JYZ213_LOCUS32045</name>
    <name evidence="5" type="ORF">KXQ929_LOCUS2395</name>
    <name evidence="6" type="ORF">OKA104_LOCUS5732</name>
    <name evidence="4" type="ORF">OXD698_LOCUS2250</name>
    <name evidence="2" type="ORF">VCS650_LOCUS29126</name>
</gene>
<dbReference type="Proteomes" id="UP000663844">
    <property type="component" value="Unassembled WGS sequence"/>
</dbReference>
<protein>
    <submittedName>
        <fullName evidence="5">Uncharacterized protein</fullName>
    </submittedName>
</protein>
<dbReference type="OrthoDB" id="10032792at2759"/>
<evidence type="ECO:0000313" key="4">
    <source>
        <dbReference type="EMBL" id="CAF3517821.1"/>
    </source>
</evidence>
<evidence type="ECO:0000313" key="7">
    <source>
        <dbReference type="Proteomes" id="UP000663868"/>
    </source>
</evidence>
<dbReference type="EMBL" id="CAJOAY010000202">
    <property type="protein sequence ID" value="CAF3583532.1"/>
    <property type="molecule type" value="Genomic_DNA"/>
</dbReference>